<dbReference type="Proteomes" id="UP001059663">
    <property type="component" value="Chromosome"/>
</dbReference>
<proteinExistence type="predicted"/>
<reference evidence="1" key="1">
    <citation type="submission" date="2021-11" db="EMBL/GenBank/DDBJ databases">
        <title>Study of the species diversity of bacterial strains isolated from a unique natural object - Shulgan-Tash cave (Bashkiria).</title>
        <authorList>
            <person name="Sazanova A.L."/>
            <person name="Chirak E.R."/>
            <person name="Safronova V.I."/>
        </authorList>
    </citation>
    <scope>NUCLEOTIDE SEQUENCE</scope>
    <source>
        <strain evidence="1">P1</strain>
    </source>
</reference>
<evidence type="ECO:0000313" key="2">
    <source>
        <dbReference type="Proteomes" id="UP001059663"/>
    </source>
</evidence>
<dbReference type="EMBL" id="CP087977">
    <property type="protein sequence ID" value="UUZ46305.1"/>
    <property type="molecule type" value="Genomic_DNA"/>
</dbReference>
<evidence type="ECO:0000313" key="1">
    <source>
        <dbReference type="EMBL" id="UUZ46305.1"/>
    </source>
</evidence>
<protein>
    <submittedName>
        <fullName evidence="1">GNAT family N-acetyltransferase</fullName>
    </submittedName>
</protein>
<gene>
    <name evidence="1" type="ORF">LP422_09500</name>
</gene>
<organism evidence="1 2">
    <name type="scientific">Janibacter limosus</name>
    <dbReference type="NCBI Taxonomy" id="53458"/>
    <lineage>
        <taxon>Bacteria</taxon>
        <taxon>Bacillati</taxon>
        <taxon>Actinomycetota</taxon>
        <taxon>Actinomycetes</taxon>
        <taxon>Micrococcales</taxon>
        <taxon>Intrasporangiaceae</taxon>
        <taxon>Janibacter</taxon>
    </lineage>
</organism>
<sequence length="184" mass="20813">MPDVVPRIHRHPVLLRPFEDVDVDLVRSVAADPLIPLITTVPMSGSRDDAIAYVHRQHDRLRDGQGYSFAIADAEHGHAMGQIGLWIRDIESGRTSTGYWVAPQFRRRGHLTVAPAALTEWALGLDEVHRIELHVEPWNDGSRRAAGACGYEREGRLRSRQQIGDERKDLDVWSIIRPQSEPVH</sequence>
<accession>A0AC61U8C7</accession>
<name>A0AC61U8C7_9MICO</name>